<dbReference type="VEuPathDB" id="CryptoDB:Vbra_4194"/>
<evidence type="ECO:0000313" key="2">
    <source>
        <dbReference type="EMBL" id="CEM08770.1"/>
    </source>
</evidence>
<dbReference type="InParanoid" id="A0A0G4F7X3"/>
<sequence>MRQVQNQSADMLPPPKAQPGFPGPLPASSVDTTLHGGQQMSAAALFGPGPAGKAAQVSDKVEEMVEEEVPGESDETTAGSEEGGYAVFVDSKDKYLADSPHFFQKKFADGKNYWGVVAWKEPRSWKGKEQLMYQVIYADGDAEHMDKSELKRCSEGRSRSGARRRAPSMPPSLASVFKEIREAAIQLKKDGITEEDLLPLREATAEIEMKRRRTQAFMPARQHTTRSAARQGGSRKRGPSGTPKKQPRTNNTAKRQKPPPIPSDRRAQNRRRATDAASVPPRSDRGRARAAGRRRQWEKELPMSCDDVCVDACVDGGGGQGDGGLSVEVGVCGGRDDTCGNGGDSEKDGPGVVAVDLEDHSQDQTPASKADVLVAKGAPVLQAGAGLSMRAVNAFVEYHGGHPFSQSFWTVDALIGMAQRSDHHRTREMIAQPWCPPERRDWIVSRLFEVLLEHDRMINTPTHTNDADTDHTSPCKKRDPKAEPYIEMEVDT</sequence>
<feature type="region of interest" description="Disordered" evidence="1">
    <location>
        <begin position="212"/>
        <end position="298"/>
    </location>
</feature>
<feature type="compositionally biased region" description="Basic and acidic residues" evidence="1">
    <location>
        <begin position="145"/>
        <end position="158"/>
    </location>
</feature>
<name>A0A0G4F7X3_VITBC</name>
<keyword evidence="3" id="KW-1185">Reference proteome</keyword>
<reference evidence="2 3" key="1">
    <citation type="submission" date="2014-11" db="EMBL/GenBank/DDBJ databases">
        <authorList>
            <person name="Zhu J."/>
            <person name="Qi W."/>
            <person name="Song R."/>
        </authorList>
    </citation>
    <scope>NUCLEOTIDE SEQUENCE [LARGE SCALE GENOMIC DNA]</scope>
</reference>
<feature type="region of interest" description="Disordered" evidence="1">
    <location>
        <begin position="460"/>
        <end position="492"/>
    </location>
</feature>
<dbReference type="Proteomes" id="UP000041254">
    <property type="component" value="Unassembled WGS sequence"/>
</dbReference>
<accession>A0A0G4F7X3</accession>
<proteinExistence type="predicted"/>
<feature type="compositionally biased region" description="Polar residues" evidence="1">
    <location>
        <begin position="29"/>
        <end position="41"/>
    </location>
</feature>
<dbReference type="AlphaFoldDB" id="A0A0G4F7X3"/>
<organism evidence="2 3">
    <name type="scientific">Vitrella brassicaformis (strain CCMP3155)</name>
    <dbReference type="NCBI Taxonomy" id="1169540"/>
    <lineage>
        <taxon>Eukaryota</taxon>
        <taxon>Sar</taxon>
        <taxon>Alveolata</taxon>
        <taxon>Colpodellida</taxon>
        <taxon>Vitrellaceae</taxon>
        <taxon>Vitrella</taxon>
    </lineage>
</organism>
<gene>
    <name evidence="2" type="ORF">Vbra_4194</name>
</gene>
<feature type="compositionally biased region" description="Basic and acidic residues" evidence="1">
    <location>
        <begin position="465"/>
        <end position="484"/>
    </location>
</feature>
<evidence type="ECO:0000256" key="1">
    <source>
        <dbReference type="SAM" id="MobiDB-lite"/>
    </source>
</evidence>
<feature type="compositionally biased region" description="Pro residues" evidence="1">
    <location>
        <begin position="12"/>
        <end position="25"/>
    </location>
</feature>
<feature type="region of interest" description="Disordered" evidence="1">
    <location>
        <begin position="145"/>
        <end position="173"/>
    </location>
</feature>
<protein>
    <submittedName>
        <fullName evidence="2">Uncharacterized protein</fullName>
    </submittedName>
</protein>
<evidence type="ECO:0000313" key="3">
    <source>
        <dbReference type="Proteomes" id="UP000041254"/>
    </source>
</evidence>
<feature type="compositionally biased region" description="Acidic residues" evidence="1">
    <location>
        <begin position="64"/>
        <end position="75"/>
    </location>
</feature>
<dbReference type="EMBL" id="CDMY01000386">
    <property type="protein sequence ID" value="CEM08770.1"/>
    <property type="molecule type" value="Genomic_DNA"/>
</dbReference>
<feature type="region of interest" description="Disordered" evidence="1">
    <location>
        <begin position="1"/>
        <end position="83"/>
    </location>
</feature>